<evidence type="ECO:0000313" key="3">
    <source>
        <dbReference type="Proteomes" id="UP000469385"/>
    </source>
</evidence>
<dbReference type="EMBL" id="WSEL01000009">
    <property type="protein sequence ID" value="MVQ31084.1"/>
    <property type="molecule type" value="Genomic_DNA"/>
</dbReference>
<feature type="domain" description="DUF5666" evidence="1">
    <location>
        <begin position="347"/>
        <end position="403"/>
    </location>
</feature>
<organism evidence="2 3">
    <name type="scientific">Ramlibacter pinisoli</name>
    <dbReference type="NCBI Taxonomy" id="2682844"/>
    <lineage>
        <taxon>Bacteria</taxon>
        <taxon>Pseudomonadati</taxon>
        <taxon>Pseudomonadota</taxon>
        <taxon>Betaproteobacteria</taxon>
        <taxon>Burkholderiales</taxon>
        <taxon>Comamonadaceae</taxon>
        <taxon>Ramlibacter</taxon>
    </lineage>
</organism>
<comment type="caution">
    <text evidence="2">The sequence shown here is derived from an EMBL/GenBank/DDBJ whole genome shotgun (WGS) entry which is preliminary data.</text>
</comment>
<evidence type="ECO:0000313" key="2">
    <source>
        <dbReference type="EMBL" id="MVQ31084.1"/>
    </source>
</evidence>
<dbReference type="InterPro" id="IPR043724">
    <property type="entry name" value="DUF5666"/>
</dbReference>
<protein>
    <recommendedName>
        <fullName evidence="1">DUF5666 domain-containing protein</fullName>
    </recommendedName>
</protein>
<dbReference type="InterPro" id="IPR006311">
    <property type="entry name" value="TAT_signal"/>
</dbReference>
<evidence type="ECO:0000259" key="1">
    <source>
        <dbReference type="Pfam" id="PF18914"/>
    </source>
</evidence>
<feature type="domain" description="DUF5666" evidence="1">
    <location>
        <begin position="128"/>
        <end position="189"/>
    </location>
</feature>
<dbReference type="AlphaFoldDB" id="A0A6N8IVV1"/>
<dbReference type="RefSeq" id="WP_157399175.1">
    <property type="nucleotide sequence ID" value="NZ_WSEL01000009.1"/>
</dbReference>
<proteinExistence type="predicted"/>
<sequence>MTNQPDNTAALSRRGALLAMAGGLATLAGCGGGGAAGAVTSVISGLSSGGTGSFTTGTIAGLGSIIVNSTRYDDASAQVSRSDDGVVGSLRPGMVVYVQASPITASTGGDALPTATANRIAYASEWVGPVGAVDTVARTLTVLGQTVDVPATAVFEDVAGLSAVRPGQFVEVHGYLNLANGHLLATRVEVSNTAPGAFRISGQVSGLNTTTRTFSLGTALIGYDTTTALPSGWANGLLVRVSVAPTQVGGLWRATRIRDRESQLADLQVEDRAESELKGTVTSLDGTNLFKVNGITVDSSTAQVSGTVALGVAVEVHGAVRNGVIVATRVEVENDEGLQVQEFDFFGTVSNLNVVTQTFTVRGVNFTYNANTRNEVPNWTTGATPSVRVRASLIAGQWVASRIRLQS</sequence>
<gene>
    <name evidence="2" type="ORF">GON04_16610</name>
</gene>
<dbReference type="Proteomes" id="UP000469385">
    <property type="component" value="Unassembled WGS sequence"/>
</dbReference>
<keyword evidence="3" id="KW-1185">Reference proteome</keyword>
<dbReference type="PROSITE" id="PS51318">
    <property type="entry name" value="TAT"/>
    <property type="match status" value="1"/>
</dbReference>
<feature type="domain" description="DUF5666" evidence="1">
    <location>
        <begin position="278"/>
        <end position="331"/>
    </location>
</feature>
<name>A0A6N8IVV1_9BURK</name>
<reference evidence="2 3" key="1">
    <citation type="submission" date="2019-12" db="EMBL/GenBank/DDBJ databases">
        <authorList>
            <person name="Huq M.A."/>
        </authorList>
    </citation>
    <scope>NUCLEOTIDE SEQUENCE [LARGE SCALE GENOMIC DNA]</scope>
    <source>
        <strain evidence="2 3">MAH-25</strain>
    </source>
</reference>
<dbReference type="Pfam" id="PF18914">
    <property type="entry name" value="DUF5666"/>
    <property type="match status" value="3"/>
</dbReference>
<accession>A0A6N8IVV1</accession>